<evidence type="ECO:0000313" key="2">
    <source>
        <dbReference type="EMBL" id="NEN04373.1"/>
    </source>
</evidence>
<dbReference type="RefSeq" id="WP_163287513.1">
    <property type="nucleotide sequence ID" value="NZ_JAAGWY010000001.1"/>
</dbReference>
<sequence>MGEHKPGEFEYPDEAGYPDGTGTLDEGTAGAPDLTELEEFGAGDEEDVEDV</sequence>
<comment type="caution">
    <text evidence="2">The sequence shown here is derived from an EMBL/GenBank/DDBJ whole genome shotgun (WGS) entry which is preliminary data.</text>
</comment>
<name>A0A6L9XSL0_9MICO</name>
<dbReference type="Proteomes" id="UP000474967">
    <property type="component" value="Unassembled WGS sequence"/>
</dbReference>
<organism evidence="2 3">
    <name type="scientific">Leifsonia tongyongensis</name>
    <dbReference type="NCBI Taxonomy" id="1268043"/>
    <lineage>
        <taxon>Bacteria</taxon>
        <taxon>Bacillati</taxon>
        <taxon>Actinomycetota</taxon>
        <taxon>Actinomycetes</taxon>
        <taxon>Micrococcales</taxon>
        <taxon>Microbacteriaceae</taxon>
        <taxon>Leifsonia</taxon>
    </lineage>
</organism>
<dbReference type="AlphaFoldDB" id="A0A6L9XSL0"/>
<evidence type="ECO:0000313" key="3">
    <source>
        <dbReference type="Proteomes" id="UP000474967"/>
    </source>
</evidence>
<feature type="region of interest" description="Disordered" evidence="1">
    <location>
        <begin position="1"/>
        <end position="51"/>
    </location>
</feature>
<accession>A0A6L9XSL0</accession>
<reference evidence="2 3" key="1">
    <citation type="journal article" date="2014" name="J. Microbiol.">
        <title>Diaminobutyricibacter tongyongensis gen. nov., sp. nov. and Homoserinibacter gongjuensis gen. nov., sp. nov. belong to the family Microbacteriaceae.</title>
        <authorList>
            <person name="Kim S.J."/>
            <person name="Ahn J.H."/>
            <person name="Weon H.Y."/>
            <person name="Hamada M."/>
            <person name="Suzuki K."/>
            <person name="Kwon S.W."/>
        </authorList>
    </citation>
    <scope>NUCLEOTIDE SEQUENCE [LARGE SCALE GENOMIC DNA]</scope>
    <source>
        <strain evidence="2 3">NBRC 108724</strain>
    </source>
</reference>
<proteinExistence type="predicted"/>
<feature type="compositionally biased region" description="Acidic residues" evidence="1">
    <location>
        <begin position="35"/>
        <end position="51"/>
    </location>
</feature>
<protein>
    <submittedName>
        <fullName evidence="2">Uncharacterized protein</fullName>
    </submittedName>
</protein>
<evidence type="ECO:0000256" key="1">
    <source>
        <dbReference type="SAM" id="MobiDB-lite"/>
    </source>
</evidence>
<dbReference type="EMBL" id="JAAGWY010000001">
    <property type="protein sequence ID" value="NEN04373.1"/>
    <property type="molecule type" value="Genomic_DNA"/>
</dbReference>
<keyword evidence="3" id="KW-1185">Reference proteome</keyword>
<gene>
    <name evidence="2" type="ORF">G3T36_00665</name>
</gene>